<dbReference type="AlphaFoldDB" id="X1D6W6"/>
<feature type="region of interest" description="Disordered" evidence="1">
    <location>
        <begin position="43"/>
        <end position="63"/>
    </location>
</feature>
<gene>
    <name evidence="2" type="ORF">S01H4_43684</name>
</gene>
<proteinExistence type="predicted"/>
<organism evidence="2">
    <name type="scientific">marine sediment metagenome</name>
    <dbReference type="NCBI Taxonomy" id="412755"/>
    <lineage>
        <taxon>unclassified sequences</taxon>
        <taxon>metagenomes</taxon>
        <taxon>ecological metagenomes</taxon>
    </lineage>
</organism>
<accession>X1D6W6</accession>
<comment type="caution">
    <text evidence="2">The sequence shown here is derived from an EMBL/GenBank/DDBJ whole genome shotgun (WGS) entry which is preliminary data.</text>
</comment>
<evidence type="ECO:0000256" key="1">
    <source>
        <dbReference type="SAM" id="MobiDB-lite"/>
    </source>
</evidence>
<evidence type="ECO:0000313" key="2">
    <source>
        <dbReference type="EMBL" id="GAH00854.1"/>
    </source>
</evidence>
<protein>
    <submittedName>
        <fullName evidence="2">Uncharacterized protein</fullName>
    </submittedName>
</protein>
<name>X1D6W6_9ZZZZ</name>
<sequence length="63" mass="7294">MSEFACKNGHIMGSGQRICHCGARLYTMDGLTAWQLRKMEELQEAEEWATEEEGEEDDDNQRK</sequence>
<reference evidence="2" key="1">
    <citation type="journal article" date="2014" name="Front. Microbiol.">
        <title>High frequency of phylogenetically diverse reductive dehalogenase-homologous genes in deep subseafloor sedimentary metagenomes.</title>
        <authorList>
            <person name="Kawai M."/>
            <person name="Futagami T."/>
            <person name="Toyoda A."/>
            <person name="Takaki Y."/>
            <person name="Nishi S."/>
            <person name="Hori S."/>
            <person name="Arai W."/>
            <person name="Tsubouchi T."/>
            <person name="Morono Y."/>
            <person name="Uchiyama I."/>
            <person name="Ito T."/>
            <person name="Fujiyama A."/>
            <person name="Inagaki F."/>
            <person name="Takami H."/>
        </authorList>
    </citation>
    <scope>NUCLEOTIDE SEQUENCE</scope>
    <source>
        <strain evidence="2">Expedition CK06-06</strain>
    </source>
</reference>
<dbReference type="EMBL" id="BART01024122">
    <property type="protein sequence ID" value="GAH00854.1"/>
    <property type="molecule type" value="Genomic_DNA"/>
</dbReference>